<evidence type="ECO:0000256" key="8">
    <source>
        <dbReference type="ARBA" id="ARBA00023098"/>
    </source>
</evidence>
<evidence type="ECO:0000256" key="12">
    <source>
        <dbReference type="ARBA" id="ARBA00067985"/>
    </source>
</evidence>
<evidence type="ECO:0000256" key="9">
    <source>
        <dbReference type="ARBA" id="ARBA00023136"/>
    </source>
</evidence>
<evidence type="ECO:0000256" key="7">
    <source>
        <dbReference type="ARBA" id="ARBA00023027"/>
    </source>
</evidence>
<feature type="domain" description="Ketoreductase" evidence="17">
    <location>
        <begin position="29"/>
        <end position="207"/>
    </location>
</feature>
<dbReference type="InterPro" id="IPR002225">
    <property type="entry name" value="3Beta_OHSteriod_DH/Estase"/>
</dbReference>
<dbReference type="EMBL" id="ML976019">
    <property type="protein sequence ID" value="KAF1944169.1"/>
    <property type="molecule type" value="Genomic_DNA"/>
</dbReference>
<evidence type="ECO:0000256" key="5">
    <source>
        <dbReference type="ARBA" id="ARBA00022955"/>
    </source>
</evidence>
<dbReference type="Gene3D" id="3.40.50.720">
    <property type="entry name" value="NAD(P)-binding Rossmann-like Domain"/>
    <property type="match status" value="1"/>
</dbReference>
<keyword evidence="19" id="KW-1185">Reference proteome</keyword>
<proteinExistence type="inferred from homology"/>
<organism evidence="18 19">
    <name type="scientific">Clathrospora elynae</name>
    <dbReference type="NCBI Taxonomy" id="706981"/>
    <lineage>
        <taxon>Eukaryota</taxon>
        <taxon>Fungi</taxon>
        <taxon>Dikarya</taxon>
        <taxon>Ascomycota</taxon>
        <taxon>Pezizomycotina</taxon>
        <taxon>Dothideomycetes</taxon>
        <taxon>Pleosporomycetidae</taxon>
        <taxon>Pleosporales</taxon>
        <taxon>Diademaceae</taxon>
        <taxon>Clathrospora</taxon>
    </lineage>
</organism>
<sequence>MISMFLPVSPPIEQPPQIMSRPESIQSLGKVLVIGGCGFLGSHIVSLIVRRHPQTQVAVLDLRTNSNRNASSNVSYHDGDITDVAAMKAIFSQIKPDAVIHTASPHFDLKPEIHEKVNVGGTKVLLQAAQESGVKAFVYTSSASVILDHAKELINADERWPLVTGDAQREFYTTTKAYAETAVLEANSKSDNFLTCAIRPAGIFGEGDVQLLPKFVGAYRKGQTKVQVGENTNLFDFTYVENVAHGHLLAVIALLQTHKILPTVPLDTERVDGEAFFITNGEPIYFWDFARAVWHEAGDRLPLNSVWHLSADFAWTIGAILEKVFWVIGKKPNLTRAQVKYSSMSKYHSISKAKQRLGYEPVVDLQEGIKRGVRYILEQDKMAGEKKGQ</sequence>
<protein>
    <recommendedName>
        <fullName evidence="12">Sterol-4-alpha-carboxylate 3-dehydrogenase ERG26, decarboxylating</fullName>
    </recommendedName>
    <alternativeName>
        <fullName evidence="15 16">C-3 Sterol dehydrogenase ERG26</fullName>
    </alternativeName>
    <alternativeName>
        <fullName evidence="13 14">C-4 decarboxylase ERG26</fullName>
    </alternativeName>
    <alternativeName>
        <fullName evidence="11">Sterol-4-alpha-carboxylate 3-dehydrogenase erg26, decarboxylating</fullName>
    </alternativeName>
</protein>
<dbReference type="SUPFAM" id="SSF51735">
    <property type="entry name" value="NAD(P)-binding Rossmann-fold domains"/>
    <property type="match status" value="1"/>
</dbReference>
<keyword evidence="4" id="KW-0256">Endoplasmic reticulum</keyword>
<keyword evidence="9" id="KW-0472">Membrane</keyword>
<evidence type="ECO:0000256" key="15">
    <source>
        <dbReference type="ARBA" id="ARBA00081452"/>
    </source>
</evidence>
<evidence type="ECO:0000256" key="16">
    <source>
        <dbReference type="ARBA" id="ARBA00082106"/>
    </source>
</evidence>
<keyword evidence="5" id="KW-0752">Steroid biosynthesis</keyword>
<keyword evidence="7" id="KW-0520">NAD</keyword>
<evidence type="ECO:0000256" key="6">
    <source>
        <dbReference type="ARBA" id="ARBA00023002"/>
    </source>
</evidence>
<evidence type="ECO:0000259" key="17">
    <source>
        <dbReference type="SMART" id="SM00822"/>
    </source>
</evidence>
<dbReference type="Pfam" id="PF01073">
    <property type="entry name" value="3Beta_HSD"/>
    <property type="match status" value="1"/>
</dbReference>
<comment type="similarity">
    <text evidence="2">Belongs to the 3-beta-HSD family.</text>
</comment>
<dbReference type="AlphaFoldDB" id="A0A6A5SXS9"/>
<dbReference type="Proteomes" id="UP000800038">
    <property type="component" value="Unassembled WGS sequence"/>
</dbReference>
<dbReference type="FunFam" id="3.40.50.720:FF:000346">
    <property type="entry name" value="C-3 sterol dehydrogenase/C-4 decarboxylase"/>
    <property type="match status" value="1"/>
</dbReference>
<comment type="subunit">
    <text evidence="10">Heterotetramer of ERG25, ERG26, ERG27 and ERG28. ERG28 acts as a scaffold to tether ERG27 and other 4,4-demethylation-related enzymes, forming a demethylation enzyme complex, in the endoplasmic reticulum.</text>
</comment>
<evidence type="ECO:0000256" key="14">
    <source>
        <dbReference type="ARBA" id="ARBA00081397"/>
    </source>
</evidence>
<dbReference type="GO" id="GO:0000252">
    <property type="term" value="F:3-beta-hydroxysteroid dehydrogenase [NAD(P)+]/C4-decarboxylase activity"/>
    <property type="evidence" value="ECO:0007669"/>
    <property type="project" value="UniProtKB-ARBA"/>
</dbReference>
<accession>A0A6A5SXS9</accession>
<evidence type="ECO:0000313" key="18">
    <source>
        <dbReference type="EMBL" id="KAF1944169.1"/>
    </source>
</evidence>
<dbReference type="GO" id="GO:0006696">
    <property type="term" value="P:ergosterol biosynthetic process"/>
    <property type="evidence" value="ECO:0007669"/>
    <property type="project" value="UniProtKB-ARBA"/>
</dbReference>
<evidence type="ECO:0000256" key="13">
    <source>
        <dbReference type="ARBA" id="ARBA00081267"/>
    </source>
</evidence>
<dbReference type="InterPro" id="IPR057326">
    <property type="entry name" value="KR_dom"/>
</dbReference>
<dbReference type="PANTHER" id="PTHR43000">
    <property type="entry name" value="DTDP-D-GLUCOSE 4,6-DEHYDRATASE-RELATED"/>
    <property type="match status" value="1"/>
</dbReference>
<name>A0A6A5SXS9_9PLEO</name>
<evidence type="ECO:0000256" key="1">
    <source>
        <dbReference type="ARBA" id="ARBA00004406"/>
    </source>
</evidence>
<gene>
    <name evidence="18" type="ORF">EJ02DRAFT_452776</name>
</gene>
<keyword evidence="6" id="KW-0560">Oxidoreductase</keyword>
<evidence type="ECO:0000313" key="19">
    <source>
        <dbReference type="Proteomes" id="UP000800038"/>
    </source>
</evidence>
<dbReference type="InterPro" id="IPR036291">
    <property type="entry name" value="NAD(P)-bd_dom_sf"/>
</dbReference>
<dbReference type="GO" id="GO:0005789">
    <property type="term" value="C:endoplasmic reticulum membrane"/>
    <property type="evidence" value="ECO:0007669"/>
    <property type="project" value="UniProtKB-SubCell"/>
</dbReference>
<dbReference type="SMART" id="SM00822">
    <property type="entry name" value="PKS_KR"/>
    <property type="match status" value="1"/>
</dbReference>
<dbReference type="OrthoDB" id="10058185at2759"/>
<keyword evidence="3" id="KW-0444">Lipid biosynthesis</keyword>
<evidence type="ECO:0000256" key="2">
    <source>
        <dbReference type="ARBA" id="ARBA00009219"/>
    </source>
</evidence>
<reference evidence="18" key="1">
    <citation type="journal article" date="2020" name="Stud. Mycol.">
        <title>101 Dothideomycetes genomes: a test case for predicting lifestyles and emergence of pathogens.</title>
        <authorList>
            <person name="Haridas S."/>
            <person name="Albert R."/>
            <person name="Binder M."/>
            <person name="Bloem J."/>
            <person name="Labutti K."/>
            <person name="Salamov A."/>
            <person name="Andreopoulos B."/>
            <person name="Baker S."/>
            <person name="Barry K."/>
            <person name="Bills G."/>
            <person name="Bluhm B."/>
            <person name="Cannon C."/>
            <person name="Castanera R."/>
            <person name="Culley D."/>
            <person name="Daum C."/>
            <person name="Ezra D."/>
            <person name="Gonzalez J."/>
            <person name="Henrissat B."/>
            <person name="Kuo A."/>
            <person name="Liang C."/>
            <person name="Lipzen A."/>
            <person name="Lutzoni F."/>
            <person name="Magnuson J."/>
            <person name="Mondo S."/>
            <person name="Nolan M."/>
            <person name="Ohm R."/>
            <person name="Pangilinan J."/>
            <person name="Park H.-J."/>
            <person name="Ramirez L."/>
            <person name="Alfaro M."/>
            <person name="Sun H."/>
            <person name="Tritt A."/>
            <person name="Yoshinaga Y."/>
            <person name="Zwiers L.-H."/>
            <person name="Turgeon B."/>
            <person name="Goodwin S."/>
            <person name="Spatafora J."/>
            <person name="Crous P."/>
            <person name="Grigoriev I."/>
        </authorList>
    </citation>
    <scope>NUCLEOTIDE SEQUENCE</scope>
    <source>
        <strain evidence="18">CBS 161.51</strain>
    </source>
</reference>
<comment type="subcellular location">
    <subcellularLocation>
        <location evidence="1">Endoplasmic reticulum membrane</location>
        <topology evidence="1">Peripheral membrane protein</topology>
    </subcellularLocation>
</comment>
<evidence type="ECO:0000256" key="4">
    <source>
        <dbReference type="ARBA" id="ARBA00022824"/>
    </source>
</evidence>
<evidence type="ECO:0000256" key="11">
    <source>
        <dbReference type="ARBA" id="ARBA00067470"/>
    </source>
</evidence>
<keyword evidence="8" id="KW-0443">Lipid metabolism</keyword>
<evidence type="ECO:0000256" key="10">
    <source>
        <dbReference type="ARBA" id="ARBA00046995"/>
    </source>
</evidence>
<evidence type="ECO:0000256" key="3">
    <source>
        <dbReference type="ARBA" id="ARBA00022516"/>
    </source>
</evidence>